<evidence type="ECO:0000256" key="2">
    <source>
        <dbReference type="SAM" id="Phobius"/>
    </source>
</evidence>
<keyword evidence="2" id="KW-0812">Transmembrane</keyword>
<dbReference type="Pfam" id="PF10066">
    <property type="entry name" value="DUF2304"/>
    <property type="match status" value="1"/>
</dbReference>
<name>A0A853JUR2_9FIRM</name>
<evidence type="ECO:0000313" key="4">
    <source>
        <dbReference type="Proteomes" id="UP000586254"/>
    </source>
</evidence>
<feature type="transmembrane region" description="Helical" evidence="2">
    <location>
        <begin position="36"/>
        <end position="57"/>
    </location>
</feature>
<feature type="transmembrane region" description="Helical" evidence="2">
    <location>
        <begin position="69"/>
        <end position="89"/>
    </location>
</feature>
<keyword evidence="1" id="KW-0175">Coiled coil</keyword>
<reference evidence="3 4" key="1">
    <citation type="submission" date="2020-07" db="EMBL/GenBank/DDBJ databases">
        <title>Organ Donor 1.</title>
        <authorList>
            <person name="Marsh A.J."/>
            <person name="Azcarate-Peril M.A."/>
        </authorList>
    </citation>
    <scope>NUCLEOTIDE SEQUENCE [LARGE SCALE GENOMIC DNA]</scope>
    <source>
        <strain evidence="3 4">AMC0717</strain>
    </source>
</reference>
<feature type="transmembrane region" description="Helical" evidence="2">
    <location>
        <begin position="6"/>
        <end position="24"/>
    </location>
</feature>
<feature type="coiled-coil region" evidence="1">
    <location>
        <begin position="89"/>
        <end position="116"/>
    </location>
</feature>
<dbReference type="AlphaFoldDB" id="A0A853JUR2"/>
<dbReference type="RefSeq" id="WP_180494341.1">
    <property type="nucleotide sequence ID" value="NZ_JACCKS010000046.1"/>
</dbReference>
<dbReference type="InterPro" id="IPR019277">
    <property type="entry name" value="DUF2304"/>
</dbReference>
<comment type="caution">
    <text evidence="3">The sequence shown here is derived from an EMBL/GenBank/DDBJ whole genome shotgun (WGS) entry which is preliminary data.</text>
</comment>
<sequence length="122" mass="14144">MNVTLRIFLAVAILFFLVSIINLLRKRKLDLKYSLIWLFSGLILFLMVLFPEIVYKLSYFVGIETPVNVVYVVEAMFVLLILLSLTTIISSLNAKNRETIQALAILEKRIRDLEDSTKKLMY</sequence>
<keyword evidence="2" id="KW-1133">Transmembrane helix</keyword>
<evidence type="ECO:0000256" key="1">
    <source>
        <dbReference type="SAM" id="Coils"/>
    </source>
</evidence>
<organism evidence="3 4">
    <name type="scientific">Eubacterium callanderi</name>
    <dbReference type="NCBI Taxonomy" id="53442"/>
    <lineage>
        <taxon>Bacteria</taxon>
        <taxon>Bacillati</taxon>
        <taxon>Bacillota</taxon>
        <taxon>Clostridia</taxon>
        <taxon>Eubacteriales</taxon>
        <taxon>Eubacteriaceae</taxon>
        <taxon>Eubacterium</taxon>
    </lineage>
</organism>
<dbReference type="EMBL" id="JACCKS010000046">
    <property type="protein sequence ID" value="NZA40348.1"/>
    <property type="molecule type" value="Genomic_DNA"/>
</dbReference>
<protein>
    <submittedName>
        <fullName evidence="3">DUF2304 domain-containing protein</fullName>
    </submittedName>
</protein>
<dbReference type="Proteomes" id="UP000586254">
    <property type="component" value="Unassembled WGS sequence"/>
</dbReference>
<proteinExistence type="predicted"/>
<gene>
    <name evidence="3" type="ORF">H0N91_20015</name>
</gene>
<accession>A0A853JUR2</accession>
<evidence type="ECO:0000313" key="3">
    <source>
        <dbReference type="EMBL" id="NZA40348.1"/>
    </source>
</evidence>
<keyword evidence="2" id="KW-0472">Membrane</keyword>